<dbReference type="PANTHER" id="PTHR11880:SF2">
    <property type="entry name" value="SMALL RIBOSOMAL SUBUNIT PROTEIN US19"/>
    <property type="match status" value="1"/>
</dbReference>
<name>A0A5N4C130_CAMDR</name>
<keyword evidence="2 6" id="KW-0689">Ribosomal protein</keyword>
<proteinExistence type="inferred from homology"/>
<dbReference type="InterPro" id="IPR002222">
    <property type="entry name" value="Ribosomal_uS19"/>
</dbReference>
<dbReference type="GO" id="GO:0003735">
    <property type="term" value="F:structural constituent of ribosome"/>
    <property type="evidence" value="ECO:0007669"/>
    <property type="project" value="InterPro"/>
</dbReference>
<evidence type="ECO:0000256" key="3">
    <source>
        <dbReference type="ARBA" id="ARBA00023274"/>
    </source>
</evidence>
<dbReference type="GO" id="GO:0006412">
    <property type="term" value="P:translation"/>
    <property type="evidence" value="ECO:0007669"/>
    <property type="project" value="InterPro"/>
</dbReference>
<dbReference type="InterPro" id="IPR023575">
    <property type="entry name" value="Ribosomal_uS19_SF"/>
</dbReference>
<comment type="similarity">
    <text evidence="1">Belongs to the universal ribosomal protein uS19 family.</text>
</comment>
<comment type="caution">
    <text evidence="6">The sequence shown here is derived from an EMBL/GenBank/DDBJ whole genome shotgun (WGS) entry which is preliminary data.</text>
</comment>
<feature type="compositionally biased region" description="Basic and acidic residues" evidence="5">
    <location>
        <begin position="20"/>
        <end position="37"/>
    </location>
</feature>
<dbReference type="AlphaFoldDB" id="A0A5N4C130"/>
<dbReference type="PANTHER" id="PTHR11880">
    <property type="entry name" value="RIBOSOMAL PROTEIN S19P FAMILY MEMBER"/>
    <property type="match status" value="1"/>
</dbReference>
<dbReference type="Gene3D" id="3.30.860.10">
    <property type="entry name" value="30s Ribosomal Protein S19, Chain A"/>
    <property type="match status" value="1"/>
</dbReference>
<keyword evidence="7" id="KW-1185">Reference proteome</keyword>
<accession>A0A5N4C130</accession>
<sequence>MRARYFEGSLAKGVGVGGKESGERRGRSSRLDPDNTRKPHSLQTRLREAKKNVRRVEKPEALKTHMRNTIILPETVGSVVGVFNGETFPSRVLSPLQVCEALPAGFGATHSSRFLSLK</sequence>
<protein>
    <recommendedName>
        <fullName evidence="4">40S ribosomal protein S15</fullName>
    </recommendedName>
</protein>
<evidence type="ECO:0000313" key="7">
    <source>
        <dbReference type="Proteomes" id="UP000299084"/>
    </source>
</evidence>
<dbReference type="Proteomes" id="UP000299084">
    <property type="component" value="Unassembled WGS sequence"/>
</dbReference>
<dbReference type="GO" id="GO:0022627">
    <property type="term" value="C:cytosolic small ribosomal subunit"/>
    <property type="evidence" value="ECO:0007669"/>
    <property type="project" value="TreeGrafter"/>
</dbReference>
<evidence type="ECO:0000256" key="5">
    <source>
        <dbReference type="SAM" id="MobiDB-lite"/>
    </source>
</evidence>
<evidence type="ECO:0000256" key="4">
    <source>
        <dbReference type="ARBA" id="ARBA00035469"/>
    </source>
</evidence>
<dbReference type="GO" id="GO:0000028">
    <property type="term" value="P:ribosomal small subunit assembly"/>
    <property type="evidence" value="ECO:0007669"/>
    <property type="project" value="TreeGrafter"/>
</dbReference>
<organism evidence="6 7">
    <name type="scientific">Camelus dromedarius</name>
    <name type="common">Dromedary</name>
    <name type="synonym">Arabian camel</name>
    <dbReference type="NCBI Taxonomy" id="9838"/>
    <lineage>
        <taxon>Eukaryota</taxon>
        <taxon>Metazoa</taxon>
        <taxon>Chordata</taxon>
        <taxon>Craniata</taxon>
        <taxon>Vertebrata</taxon>
        <taxon>Euteleostomi</taxon>
        <taxon>Mammalia</taxon>
        <taxon>Eutheria</taxon>
        <taxon>Laurasiatheria</taxon>
        <taxon>Artiodactyla</taxon>
        <taxon>Tylopoda</taxon>
        <taxon>Camelidae</taxon>
        <taxon>Camelus</taxon>
    </lineage>
</organism>
<dbReference type="EMBL" id="JWIN03000037">
    <property type="protein sequence ID" value="KAB1252570.1"/>
    <property type="molecule type" value="Genomic_DNA"/>
</dbReference>
<evidence type="ECO:0000313" key="6">
    <source>
        <dbReference type="EMBL" id="KAB1252570.1"/>
    </source>
</evidence>
<feature type="region of interest" description="Disordered" evidence="5">
    <location>
        <begin position="1"/>
        <end position="61"/>
    </location>
</feature>
<gene>
    <name evidence="6" type="ORF">Cadr_000003527</name>
</gene>
<evidence type="ECO:0000256" key="2">
    <source>
        <dbReference type="ARBA" id="ARBA00022980"/>
    </source>
</evidence>
<dbReference type="Pfam" id="PF00203">
    <property type="entry name" value="Ribosomal_S19"/>
    <property type="match status" value="1"/>
</dbReference>
<feature type="compositionally biased region" description="Basic and acidic residues" evidence="5">
    <location>
        <begin position="45"/>
        <end position="61"/>
    </location>
</feature>
<reference evidence="6 7" key="1">
    <citation type="journal article" date="2019" name="Mol. Ecol. Resour.">
        <title>Improving Illumina assemblies with Hi-C and long reads: an example with the North African dromedary.</title>
        <authorList>
            <person name="Elbers J.P."/>
            <person name="Rogers M.F."/>
            <person name="Perelman P.L."/>
            <person name="Proskuryakova A.A."/>
            <person name="Serdyukova N.A."/>
            <person name="Johnson W.E."/>
            <person name="Horin P."/>
            <person name="Corander J."/>
            <person name="Murphy D."/>
            <person name="Burger P.A."/>
        </authorList>
    </citation>
    <scope>NUCLEOTIDE SEQUENCE [LARGE SCALE GENOMIC DNA]</scope>
    <source>
        <strain evidence="6">Drom800</strain>
        <tissue evidence="6">Blood</tissue>
    </source>
</reference>
<evidence type="ECO:0000256" key="1">
    <source>
        <dbReference type="ARBA" id="ARBA00007345"/>
    </source>
</evidence>
<keyword evidence="3" id="KW-0687">Ribonucleoprotein</keyword>
<dbReference type="SUPFAM" id="SSF54570">
    <property type="entry name" value="Ribosomal protein S19"/>
    <property type="match status" value="1"/>
</dbReference>